<dbReference type="HOGENOM" id="CLU_607164_0_0_1"/>
<reference evidence="1 2" key="1">
    <citation type="submission" date="2014-06" db="EMBL/GenBank/DDBJ databases">
        <title>Evolutionary Origins and Diversification of the Mycorrhizal Mutualists.</title>
        <authorList>
            <consortium name="DOE Joint Genome Institute"/>
            <consortium name="Mycorrhizal Genomics Consortium"/>
            <person name="Kohler A."/>
            <person name="Kuo A."/>
            <person name="Nagy L.G."/>
            <person name="Floudas D."/>
            <person name="Copeland A."/>
            <person name="Barry K.W."/>
            <person name="Cichocki N."/>
            <person name="Veneault-Fourrey C."/>
            <person name="LaButti K."/>
            <person name="Lindquist E.A."/>
            <person name="Lipzen A."/>
            <person name="Lundell T."/>
            <person name="Morin E."/>
            <person name="Murat C."/>
            <person name="Riley R."/>
            <person name="Ohm R."/>
            <person name="Sun H."/>
            <person name="Tunlid A."/>
            <person name="Henrissat B."/>
            <person name="Grigoriev I.V."/>
            <person name="Hibbett D.S."/>
            <person name="Martin F."/>
        </authorList>
    </citation>
    <scope>NUCLEOTIDE SEQUENCE [LARGE SCALE GENOMIC DNA]</scope>
    <source>
        <strain evidence="1 2">SS14</strain>
    </source>
</reference>
<dbReference type="EMBL" id="KN837236">
    <property type="protein sequence ID" value="KIJ31827.1"/>
    <property type="molecule type" value="Genomic_DNA"/>
</dbReference>
<sequence length="383" mass="43836">MPRVWSTIVIKGGGMVSIPRLETIATKWTSSTAIDLHFECNDYEEQSKHVAKLLLPFRSQIRILHHLCIYDSNCLLPFLFGHGDPISLPLLKSLHIESDGLTLGSINGRENYIDAPNLVRLCLKGTFASFELAFTKRSLSRVQHLSIHHCYTRNAISPPALALSSSSLLSLKWFTHYAVPPRLSFPNIVEMKLCRPYTYPNNWDLLDLFDAPKLEALTIKLDSDESDSDSDSDSTNSPLLIGCMTSRNFTNLIWLHISSFGIDHIVVDQITKACPKLKELVFSQCQVVSFLVDEEDNYLSETGIRWIIFEHGEISEGVLRTLLDILADEEKLQPDDVEPRITVRRVIYERRHRERYEIKQLEKEFPAIFQAILPAKLNRKMWT</sequence>
<dbReference type="Proteomes" id="UP000054279">
    <property type="component" value="Unassembled WGS sequence"/>
</dbReference>
<gene>
    <name evidence="1" type="ORF">M422DRAFT_783679</name>
</gene>
<dbReference type="Gene3D" id="3.80.10.10">
    <property type="entry name" value="Ribonuclease Inhibitor"/>
    <property type="match status" value="1"/>
</dbReference>
<accession>A0A0C9URI5</accession>
<evidence type="ECO:0000313" key="1">
    <source>
        <dbReference type="EMBL" id="KIJ31827.1"/>
    </source>
</evidence>
<dbReference type="InterPro" id="IPR032675">
    <property type="entry name" value="LRR_dom_sf"/>
</dbReference>
<protein>
    <recommendedName>
        <fullName evidence="3">F-box domain-containing protein</fullName>
    </recommendedName>
</protein>
<evidence type="ECO:0008006" key="3">
    <source>
        <dbReference type="Google" id="ProtNLM"/>
    </source>
</evidence>
<evidence type="ECO:0000313" key="2">
    <source>
        <dbReference type="Proteomes" id="UP000054279"/>
    </source>
</evidence>
<organism evidence="1 2">
    <name type="scientific">Sphaerobolus stellatus (strain SS14)</name>
    <dbReference type="NCBI Taxonomy" id="990650"/>
    <lineage>
        <taxon>Eukaryota</taxon>
        <taxon>Fungi</taxon>
        <taxon>Dikarya</taxon>
        <taxon>Basidiomycota</taxon>
        <taxon>Agaricomycotina</taxon>
        <taxon>Agaricomycetes</taxon>
        <taxon>Phallomycetidae</taxon>
        <taxon>Geastrales</taxon>
        <taxon>Sphaerobolaceae</taxon>
        <taxon>Sphaerobolus</taxon>
    </lineage>
</organism>
<keyword evidence="2" id="KW-1185">Reference proteome</keyword>
<proteinExistence type="predicted"/>
<name>A0A0C9URI5_SPHS4</name>
<dbReference type="AlphaFoldDB" id="A0A0C9URI5"/>
<dbReference type="SUPFAM" id="SSF52047">
    <property type="entry name" value="RNI-like"/>
    <property type="match status" value="1"/>
</dbReference>